<proteinExistence type="predicted"/>
<organism evidence="2 3">
    <name type="scientific">Tenacibaculum vairaonense</name>
    <dbReference type="NCBI Taxonomy" id="3137860"/>
    <lineage>
        <taxon>Bacteria</taxon>
        <taxon>Pseudomonadati</taxon>
        <taxon>Bacteroidota</taxon>
        <taxon>Flavobacteriia</taxon>
        <taxon>Flavobacteriales</taxon>
        <taxon>Flavobacteriaceae</taxon>
        <taxon>Tenacibaculum</taxon>
    </lineage>
</organism>
<comment type="caution">
    <text evidence="2">The sequence shown here is derived from an EMBL/GenBank/DDBJ whole genome shotgun (WGS) entry which is preliminary data.</text>
</comment>
<dbReference type="EMBL" id="CAXJRC010000042">
    <property type="protein sequence ID" value="CAL2107992.1"/>
    <property type="molecule type" value="Genomic_DNA"/>
</dbReference>
<dbReference type="Proteomes" id="UP001497602">
    <property type="component" value="Unassembled WGS sequence"/>
</dbReference>
<keyword evidence="1" id="KW-0812">Transmembrane</keyword>
<evidence type="ECO:0000313" key="3">
    <source>
        <dbReference type="Proteomes" id="UP001497602"/>
    </source>
</evidence>
<keyword evidence="1" id="KW-0472">Membrane</keyword>
<reference evidence="2 3" key="1">
    <citation type="submission" date="2024-05" db="EMBL/GenBank/DDBJ databases">
        <authorList>
            <person name="Duchaud E."/>
        </authorList>
    </citation>
    <scope>NUCLEOTIDE SEQUENCE [LARGE SCALE GENOMIC DNA]</scope>
    <source>
        <strain evidence="2">Ena-SAMPLE-TAB-13-05-2024-13:56:06:370-140305</strain>
    </source>
</reference>
<evidence type="ECO:0000256" key="1">
    <source>
        <dbReference type="SAM" id="Phobius"/>
    </source>
</evidence>
<dbReference type="RefSeq" id="WP_348739566.1">
    <property type="nucleotide sequence ID" value="NZ_CAXJRC010000042.1"/>
</dbReference>
<gene>
    <name evidence="2" type="ORF">T190115A13A_50234</name>
</gene>
<feature type="transmembrane region" description="Helical" evidence="1">
    <location>
        <begin position="235"/>
        <end position="255"/>
    </location>
</feature>
<keyword evidence="3" id="KW-1185">Reference proteome</keyword>
<evidence type="ECO:0000313" key="2">
    <source>
        <dbReference type="EMBL" id="CAL2107992.1"/>
    </source>
</evidence>
<name>A0ABM9PQH3_9FLAO</name>
<keyword evidence="1" id="KW-1133">Transmembrane helix</keyword>
<accession>A0ABM9PQH3</accession>
<protein>
    <submittedName>
        <fullName evidence="2">Uncharacterized protein</fullName>
    </submittedName>
</protein>
<sequence length="396" mass="45828">MLKERLLYGNTYCSVEHTITENGKEVFYVLLLTKKNKELVIKETADFYNQEEVINFLKENKQQHIVLVINNQQVLTKTVESVEESFKVLQRAYSNLNLKDFYSQIKTASNKSFVTLARKSYVDEVINSYQIKGITPLDFSLGNLSLFSLTGVFSNKESIYTSNAKVYLENNQLISIATKQFSEENYLVNGLTLKNNKLLTLGAIVDLYLSKQVYQGKERIDEFVSKTIFTKGFKAALIAFFVALLFNFIAFNSYYSKVQKLSDQLDLYRDNKEKLTSIQETVLEKKKFLQEIQNYSSTSYAKYIDQISNFVPTSILLTEFNFQPFTATIKEGKEISNQLHQINIKGVLKKENEFSNWIDAIEKIDWVKEVSKLAIDNDKKNRFSKFNITITIKNEL</sequence>